<keyword evidence="11" id="KW-1185">Reference proteome</keyword>
<evidence type="ECO:0000313" key="11">
    <source>
        <dbReference type="Proteomes" id="UP000694427"/>
    </source>
</evidence>
<evidence type="ECO:0000256" key="1">
    <source>
        <dbReference type="ARBA" id="ARBA00004123"/>
    </source>
</evidence>
<keyword evidence="3" id="KW-0158">Chromosome</keyword>
<evidence type="ECO:0000256" key="2">
    <source>
        <dbReference type="ARBA" id="ARBA00004286"/>
    </source>
</evidence>
<reference evidence="10" key="2">
    <citation type="submission" date="2025-09" db="UniProtKB">
        <authorList>
            <consortium name="Ensembl"/>
        </authorList>
    </citation>
    <scope>IDENTIFICATION</scope>
</reference>
<dbReference type="SMART" id="SM00398">
    <property type="entry name" value="HMG"/>
    <property type="match status" value="1"/>
</dbReference>
<evidence type="ECO:0000256" key="6">
    <source>
        <dbReference type="ARBA" id="ARBA00023242"/>
    </source>
</evidence>
<reference evidence="10" key="1">
    <citation type="submission" date="2025-08" db="UniProtKB">
        <authorList>
            <consortium name="Ensembl"/>
        </authorList>
    </citation>
    <scope>IDENTIFICATION</scope>
</reference>
<organism evidence="10 11">
    <name type="scientific">Cyprinus carpio</name>
    <name type="common">Common carp</name>
    <dbReference type="NCBI Taxonomy" id="7962"/>
    <lineage>
        <taxon>Eukaryota</taxon>
        <taxon>Metazoa</taxon>
        <taxon>Chordata</taxon>
        <taxon>Craniata</taxon>
        <taxon>Vertebrata</taxon>
        <taxon>Euteleostomi</taxon>
        <taxon>Actinopterygii</taxon>
        <taxon>Neopterygii</taxon>
        <taxon>Teleostei</taxon>
        <taxon>Ostariophysi</taxon>
        <taxon>Cypriniformes</taxon>
        <taxon>Cyprinidae</taxon>
        <taxon>Cyprininae</taxon>
        <taxon>Cyprinus</taxon>
    </lineage>
</organism>
<dbReference type="PANTHER" id="PTHR45781:SF2">
    <property type="entry name" value="TOX HIGH MOBILITY GROUP BOX FAMILY MEMBER 4"/>
    <property type="match status" value="1"/>
</dbReference>
<gene>
    <name evidence="10" type="primary">LOC122136250</name>
</gene>
<dbReference type="PROSITE" id="PS50118">
    <property type="entry name" value="HMG_BOX_2"/>
    <property type="match status" value="1"/>
</dbReference>
<dbReference type="Ensembl" id="ENSCCRT00010014687.1">
    <property type="protein sequence ID" value="ENSCCRP00010013461.1"/>
    <property type="gene ID" value="ENSCCRG00010005769.1"/>
</dbReference>
<dbReference type="FunFam" id="1.10.30.10:FF:000005">
    <property type="entry name" value="TOX high mobility group box family member 3"/>
    <property type="match status" value="1"/>
</dbReference>
<dbReference type="AlphaFoldDB" id="A0A8C1GTI1"/>
<evidence type="ECO:0000256" key="7">
    <source>
        <dbReference type="PROSITE-ProRule" id="PRU00267"/>
    </source>
</evidence>
<dbReference type="InterPro" id="IPR009071">
    <property type="entry name" value="HMG_box_dom"/>
</dbReference>
<keyword evidence="4" id="KW-0597">Phosphoprotein</keyword>
<protein>
    <submittedName>
        <fullName evidence="10">TOX high mobility group box family member 4 a</fullName>
    </submittedName>
</protein>
<feature type="region of interest" description="Disordered" evidence="8">
    <location>
        <begin position="299"/>
        <end position="321"/>
    </location>
</feature>
<dbReference type="GO" id="GO:0005694">
    <property type="term" value="C:chromosome"/>
    <property type="evidence" value="ECO:0007669"/>
    <property type="project" value="UniProtKB-SubCell"/>
</dbReference>
<dbReference type="CDD" id="cd21995">
    <property type="entry name" value="HMG-box_TOX-like"/>
    <property type="match status" value="1"/>
</dbReference>
<evidence type="ECO:0000256" key="8">
    <source>
        <dbReference type="SAM" id="MobiDB-lite"/>
    </source>
</evidence>
<evidence type="ECO:0000256" key="5">
    <source>
        <dbReference type="ARBA" id="ARBA00023125"/>
    </source>
</evidence>
<dbReference type="GO" id="GO:0006357">
    <property type="term" value="P:regulation of transcription by RNA polymerase II"/>
    <property type="evidence" value="ECO:0007669"/>
    <property type="project" value="TreeGrafter"/>
</dbReference>
<dbReference type="PRINTS" id="PR00886">
    <property type="entry name" value="HIGHMOBLTY12"/>
</dbReference>
<dbReference type="SUPFAM" id="SSF47095">
    <property type="entry name" value="HMG-box"/>
    <property type="match status" value="1"/>
</dbReference>
<dbReference type="InterPro" id="IPR051365">
    <property type="entry name" value="TOX_HMG-box_domain"/>
</dbReference>
<dbReference type="Gene3D" id="1.10.30.10">
    <property type="entry name" value="High mobility group box domain"/>
    <property type="match status" value="1"/>
</dbReference>
<dbReference type="GO" id="GO:0005634">
    <property type="term" value="C:nucleus"/>
    <property type="evidence" value="ECO:0007669"/>
    <property type="project" value="UniProtKB-SubCell"/>
</dbReference>
<feature type="DNA-binding region" description="HMG box" evidence="7">
    <location>
        <begin position="320"/>
        <end position="388"/>
    </location>
</feature>
<accession>A0A8C1GTI1</accession>
<proteinExistence type="predicted"/>
<dbReference type="PANTHER" id="PTHR45781">
    <property type="entry name" value="AGAP000281-PA"/>
    <property type="match status" value="1"/>
</dbReference>
<dbReference type="GO" id="GO:0031490">
    <property type="term" value="F:chromatin DNA binding"/>
    <property type="evidence" value="ECO:0007669"/>
    <property type="project" value="TreeGrafter"/>
</dbReference>
<feature type="domain" description="HMG box" evidence="9">
    <location>
        <begin position="320"/>
        <end position="388"/>
    </location>
</feature>
<dbReference type="Proteomes" id="UP000694427">
    <property type="component" value="Unplaced"/>
</dbReference>
<dbReference type="Pfam" id="PF00505">
    <property type="entry name" value="HMG_box"/>
    <property type="match status" value="1"/>
</dbReference>
<dbReference type="InterPro" id="IPR036910">
    <property type="entry name" value="HMG_box_dom_sf"/>
</dbReference>
<keyword evidence="6 7" id="KW-0539">Nucleus</keyword>
<name>A0A8C1GTI1_CYPCA</name>
<evidence type="ECO:0000256" key="3">
    <source>
        <dbReference type="ARBA" id="ARBA00022454"/>
    </source>
</evidence>
<evidence type="ECO:0000256" key="4">
    <source>
        <dbReference type="ARBA" id="ARBA00022553"/>
    </source>
</evidence>
<feature type="region of interest" description="Disordered" evidence="8">
    <location>
        <begin position="218"/>
        <end position="242"/>
    </location>
</feature>
<sequence length="718" mass="75892">MDLNFYSDLSDGTGQHVDSEFMENSSYNGYDPVNKFAGGNDSYLTISGPGHHWSSEVVLHKPQKTFHTPCLGDEEFEIPPISLDPDSALTIEDVEAHFGELAEQAETSGASGVGNSLARNPVVGGNDPSFASAFMNPSSQGIEHLSMGVINQSGGSALLSSTLGVDLGHSVGSHFTNSSSMTIDVPINDMNHSLLGHSQLTTIDHSDLSAQLGLSLGGGASVSKSPDQPLSTTPSPAGSLQDEDMEDFRQKTMLVDPSSASPAIVSHIPNLTGSAQLSSAPLAVVRRVGGKPAMVPLTAADTGATLGGKKGKKKKDPNEPQKPVSAYALFFRDTQAAIKGQNPNATFGEVSKIVASMWDSLGEEQKQVYKRKTEAAKKEYLKALATYRANQLSKVSELFLVRPLWVFDFQSYVLHFFVSQQSSTEVEDSAPSTPPSVPCPTPVTPAAPARPRLTPIPEQNTITNICASNIILDGPQVTTRSRTGSLPLAISQPPTPTVTKIIISKQMLQGGSQIHQIPTSMVTVIPAGLRAVQPAAAGRQPPPLQQMQGTPPPPRLQQMVQTQAPPPLQAKPRGGAGGSVAVTATPPPPLQIKIVPASLHSDLCTPIIVTTATSANPVIASSTISASAHPAPVEVQVEEPREELVTGTDEAVTEEPEEMEMEVSVAPETSSSAPPTNLCVRAGCTNPAVESRDWDKEYCSNECVATHCRFVFCVHVLV</sequence>
<comment type="subcellular location">
    <subcellularLocation>
        <location evidence="2">Chromosome</location>
    </subcellularLocation>
    <subcellularLocation>
        <location evidence="1">Nucleus</location>
    </subcellularLocation>
</comment>
<keyword evidence="5 7" id="KW-0238">DNA-binding</keyword>
<evidence type="ECO:0000259" key="9">
    <source>
        <dbReference type="PROSITE" id="PS50118"/>
    </source>
</evidence>
<evidence type="ECO:0000313" key="10">
    <source>
        <dbReference type="Ensembl" id="ENSCCRP00010013461.1"/>
    </source>
</evidence>
<feature type="compositionally biased region" description="Polar residues" evidence="8">
    <location>
        <begin position="222"/>
        <end position="238"/>
    </location>
</feature>